<sequence>MCKYIHHEYFKHQKKKLKCASCGRKFTSKSELATAISFLFSAIFVSIFIVCKLERIKVAKKNIGC</sequence>
<dbReference type="EMBL" id="ASGP02000001">
    <property type="protein sequence ID" value="KAH9527791.1"/>
    <property type="molecule type" value="Genomic_DNA"/>
</dbReference>
<reference evidence="2" key="2">
    <citation type="journal article" date="2022" name="Res Sq">
        <title>Comparative Genomics Reveals Insights into the Divergent Evolution of Astigmatic Mites and Household Pest Adaptations.</title>
        <authorList>
            <person name="Xiong Q."/>
            <person name="Wan A.T.-Y."/>
            <person name="Liu X.-Y."/>
            <person name="Fung C.S.-H."/>
            <person name="Xiao X."/>
            <person name="Malainual N."/>
            <person name="Hou J."/>
            <person name="Wang L."/>
            <person name="Wang M."/>
            <person name="Yang K."/>
            <person name="Cui Y."/>
            <person name="Leung E."/>
            <person name="Nong W."/>
            <person name="Shin S.-K."/>
            <person name="Au S."/>
            <person name="Jeong K.Y."/>
            <person name="Chew F.T."/>
            <person name="Hui J."/>
            <person name="Leung T.F."/>
            <person name="Tungtrongchitr A."/>
            <person name="Zhong N."/>
            <person name="Liu Z."/>
            <person name="Tsui S."/>
        </authorList>
    </citation>
    <scope>NUCLEOTIDE SEQUENCE</scope>
    <source>
        <strain evidence="2">Derf</strain>
        <tissue evidence="2">Whole organism</tissue>
    </source>
</reference>
<evidence type="ECO:0000313" key="2">
    <source>
        <dbReference type="EMBL" id="KAH9527791.1"/>
    </source>
</evidence>
<name>A0A922IA61_DERFA</name>
<feature type="transmembrane region" description="Helical" evidence="1">
    <location>
        <begin position="32"/>
        <end position="51"/>
    </location>
</feature>
<keyword evidence="3" id="KW-1185">Reference proteome</keyword>
<dbReference type="AlphaFoldDB" id="A0A922IA61"/>
<proteinExistence type="predicted"/>
<evidence type="ECO:0000313" key="3">
    <source>
        <dbReference type="Proteomes" id="UP000790347"/>
    </source>
</evidence>
<accession>A0A922IA61</accession>
<organism evidence="2 3">
    <name type="scientific">Dermatophagoides farinae</name>
    <name type="common">American house dust mite</name>
    <dbReference type="NCBI Taxonomy" id="6954"/>
    <lineage>
        <taxon>Eukaryota</taxon>
        <taxon>Metazoa</taxon>
        <taxon>Ecdysozoa</taxon>
        <taxon>Arthropoda</taxon>
        <taxon>Chelicerata</taxon>
        <taxon>Arachnida</taxon>
        <taxon>Acari</taxon>
        <taxon>Acariformes</taxon>
        <taxon>Sarcoptiformes</taxon>
        <taxon>Astigmata</taxon>
        <taxon>Psoroptidia</taxon>
        <taxon>Analgoidea</taxon>
        <taxon>Pyroglyphidae</taxon>
        <taxon>Dermatophagoidinae</taxon>
        <taxon>Dermatophagoides</taxon>
    </lineage>
</organism>
<comment type="caution">
    <text evidence="2">The sequence shown here is derived from an EMBL/GenBank/DDBJ whole genome shotgun (WGS) entry which is preliminary data.</text>
</comment>
<evidence type="ECO:0000256" key="1">
    <source>
        <dbReference type="SAM" id="Phobius"/>
    </source>
</evidence>
<gene>
    <name evidence="2" type="ORF">DERF_001788</name>
</gene>
<protein>
    <recommendedName>
        <fullName evidence="4">C2H2-type domain-containing protein</fullName>
    </recommendedName>
</protein>
<keyword evidence="1" id="KW-0812">Transmembrane</keyword>
<keyword evidence="1" id="KW-0472">Membrane</keyword>
<reference evidence="2" key="1">
    <citation type="submission" date="2013-05" db="EMBL/GenBank/DDBJ databases">
        <authorList>
            <person name="Yim A.K.Y."/>
            <person name="Chan T.F."/>
            <person name="Ji K.M."/>
            <person name="Liu X.Y."/>
            <person name="Zhou J.W."/>
            <person name="Li R.Q."/>
            <person name="Yang K.Y."/>
            <person name="Li J."/>
            <person name="Li M."/>
            <person name="Law P.T.W."/>
            <person name="Wu Y.L."/>
            <person name="Cai Z.L."/>
            <person name="Qin H."/>
            <person name="Bao Y."/>
            <person name="Leung R.K.K."/>
            <person name="Ng P.K.S."/>
            <person name="Zou J."/>
            <person name="Zhong X.J."/>
            <person name="Ran P.X."/>
            <person name="Zhong N.S."/>
            <person name="Liu Z.G."/>
            <person name="Tsui S.K.W."/>
        </authorList>
    </citation>
    <scope>NUCLEOTIDE SEQUENCE</scope>
    <source>
        <strain evidence="2">Derf</strain>
        <tissue evidence="2">Whole organism</tissue>
    </source>
</reference>
<keyword evidence="1" id="KW-1133">Transmembrane helix</keyword>
<dbReference type="Proteomes" id="UP000790347">
    <property type="component" value="Unassembled WGS sequence"/>
</dbReference>
<evidence type="ECO:0008006" key="4">
    <source>
        <dbReference type="Google" id="ProtNLM"/>
    </source>
</evidence>